<dbReference type="EMBL" id="JADBEO010000031">
    <property type="protein sequence ID" value="MDR4307739.1"/>
    <property type="molecule type" value="Genomic_DNA"/>
</dbReference>
<organism evidence="7 8">
    <name type="scientific">Chelatococcus sambhunathii</name>
    <dbReference type="NCBI Taxonomy" id="363953"/>
    <lineage>
        <taxon>Bacteria</taxon>
        <taxon>Pseudomonadati</taxon>
        <taxon>Pseudomonadota</taxon>
        <taxon>Alphaproteobacteria</taxon>
        <taxon>Hyphomicrobiales</taxon>
        <taxon>Chelatococcaceae</taxon>
        <taxon>Chelatococcus</taxon>
    </lineage>
</organism>
<comment type="subcellular location">
    <subcellularLocation>
        <location evidence="6">Cell membrane</location>
        <topology evidence="6">Multi-pass membrane protein</topology>
    </subcellularLocation>
    <subcellularLocation>
        <location evidence="1">Membrane</location>
    </subcellularLocation>
</comment>
<protein>
    <recommendedName>
        <fullName evidence="6">SURF1-like protein</fullName>
    </recommendedName>
</protein>
<proteinExistence type="inferred from homology"/>
<dbReference type="CDD" id="cd06662">
    <property type="entry name" value="SURF1"/>
    <property type="match status" value="1"/>
</dbReference>
<keyword evidence="3 6" id="KW-0812">Transmembrane</keyword>
<evidence type="ECO:0000256" key="6">
    <source>
        <dbReference type="RuleBase" id="RU363076"/>
    </source>
</evidence>
<sequence length="250" mass="26931">MSAGAPRRPRRARLVAIALGATVLTAGFAALGVWQVERRAWKLALIERVETRAHSVPSPAPGPEDWASVTAETAEYRRVRVSGTFDNARETFVQAATDYGAGFWVLTPLVTDRGFAVIVNRGFVPPDRKDPASRAAGLREGPTTVTGLLRITEPRGAFLRANDPAADLWRSRDVSAIAAKRGLEAPVAPYFVDADAAPNSGGWPIGGLTVIAFRNSHLVYALTWFSLAIGTAIGGWIVARHELRRRPSAN</sequence>
<keyword evidence="6" id="KW-1003">Cell membrane</keyword>
<accession>A0ABU1DHY2</accession>
<evidence type="ECO:0000256" key="3">
    <source>
        <dbReference type="ARBA" id="ARBA00022692"/>
    </source>
</evidence>
<feature type="transmembrane region" description="Helical" evidence="6">
    <location>
        <begin position="218"/>
        <end position="239"/>
    </location>
</feature>
<dbReference type="InterPro" id="IPR002994">
    <property type="entry name" value="Surf1/Shy1"/>
</dbReference>
<gene>
    <name evidence="7" type="ORF">IHQ68_14035</name>
</gene>
<dbReference type="PROSITE" id="PS50895">
    <property type="entry name" value="SURF1"/>
    <property type="match status" value="1"/>
</dbReference>
<comment type="caution">
    <text evidence="7">The sequence shown here is derived from an EMBL/GenBank/DDBJ whole genome shotgun (WGS) entry which is preliminary data.</text>
</comment>
<comment type="caution">
    <text evidence="6">Lacks conserved residue(s) required for the propagation of feature annotation.</text>
</comment>
<keyword evidence="8" id="KW-1185">Reference proteome</keyword>
<name>A0ABU1DHY2_9HYPH</name>
<dbReference type="Proteomes" id="UP001181622">
    <property type="component" value="Unassembled WGS sequence"/>
</dbReference>
<reference evidence="7" key="1">
    <citation type="submission" date="2020-10" db="EMBL/GenBank/DDBJ databases">
        <authorList>
            <person name="Abbas A."/>
            <person name="Razzaq R."/>
            <person name="Waqas M."/>
            <person name="Abbas N."/>
            <person name="Nielsen T.K."/>
            <person name="Hansen L.H."/>
            <person name="Hussain S."/>
            <person name="Shahid M."/>
        </authorList>
    </citation>
    <scope>NUCLEOTIDE SEQUENCE</scope>
    <source>
        <strain evidence="7">S14</strain>
    </source>
</reference>
<keyword evidence="5 6" id="KW-0472">Membrane</keyword>
<keyword evidence="4 6" id="KW-1133">Transmembrane helix</keyword>
<evidence type="ECO:0000256" key="5">
    <source>
        <dbReference type="ARBA" id="ARBA00023136"/>
    </source>
</evidence>
<dbReference type="InterPro" id="IPR045214">
    <property type="entry name" value="Surf1/Surf4"/>
</dbReference>
<dbReference type="PANTHER" id="PTHR23427:SF2">
    <property type="entry name" value="SURFEIT LOCUS PROTEIN 1"/>
    <property type="match status" value="1"/>
</dbReference>
<evidence type="ECO:0000256" key="4">
    <source>
        <dbReference type="ARBA" id="ARBA00022989"/>
    </source>
</evidence>
<comment type="similarity">
    <text evidence="2 6">Belongs to the SURF1 family.</text>
</comment>
<dbReference type="PANTHER" id="PTHR23427">
    <property type="entry name" value="SURFEIT LOCUS PROTEIN"/>
    <property type="match status" value="1"/>
</dbReference>
<evidence type="ECO:0000313" key="7">
    <source>
        <dbReference type="EMBL" id="MDR4307739.1"/>
    </source>
</evidence>
<evidence type="ECO:0000256" key="2">
    <source>
        <dbReference type="ARBA" id="ARBA00007165"/>
    </source>
</evidence>
<evidence type="ECO:0000313" key="8">
    <source>
        <dbReference type="Proteomes" id="UP001181622"/>
    </source>
</evidence>
<dbReference type="RefSeq" id="WP_375338328.1">
    <property type="nucleotide sequence ID" value="NZ_JADBEO010000031.1"/>
</dbReference>
<evidence type="ECO:0000256" key="1">
    <source>
        <dbReference type="ARBA" id="ARBA00004370"/>
    </source>
</evidence>
<dbReference type="Pfam" id="PF02104">
    <property type="entry name" value="SURF1"/>
    <property type="match status" value="1"/>
</dbReference>